<dbReference type="Proteomes" id="UP000242999">
    <property type="component" value="Unassembled WGS sequence"/>
</dbReference>
<dbReference type="FunFam" id="2.70.70.10:FF:000006">
    <property type="entry name" value="M23 family peptidase"/>
    <property type="match status" value="1"/>
</dbReference>
<dbReference type="OrthoDB" id="9805070at2"/>
<dbReference type="InterPro" id="IPR011055">
    <property type="entry name" value="Dup_hybrid_motif"/>
</dbReference>
<dbReference type="PANTHER" id="PTHR21666">
    <property type="entry name" value="PEPTIDASE-RELATED"/>
    <property type="match status" value="1"/>
</dbReference>
<evidence type="ECO:0000259" key="3">
    <source>
        <dbReference type="Pfam" id="PF01551"/>
    </source>
</evidence>
<gene>
    <name evidence="4" type="ORF">SAMN05421831_101308</name>
</gene>
<dbReference type="SUPFAM" id="SSF51261">
    <property type="entry name" value="Duplicated hybrid motif"/>
    <property type="match status" value="1"/>
</dbReference>
<keyword evidence="2" id="KW-0472">Membrane</keyword>
<accession>A0A1H6QJN4</accession>
<keyword evidence="2" id="KW-0812">Transmembrane</keyword>
<dbReference type="STRING" id="64971.SAMN05421831_101308"/>
<organism evidence="4 5">
    <name type="scientific">Allopseudospirillum japonicum</name>
    <dbReference type="NCBI Taxonomy" id="64971"/>
    <lineage>
        <taxon>Bacteria</taxon>
        <taxon>Pseudomonadati</taxon>
        <taxon>Pseudomonadota</taxon>
        <taxon>Gammaproteobacteria</taxon>
        <taxon>Oceanospirillales</taxon>
        <taxon>Oceanospirillaceae</taxon>
        <taxon>Allopseudospirillum</taxon>
    </lineage>
</organism>
<protein>
    <submittedName>
        <fullName evidence="4">Peptidase family M23</fullName>
    </submittedName>
</protein>
<dbReference type="AlphaFoldDB" id="A0A1H6QJN4"/>
<keyword evidence="1" id="KW-0175">Coiled coil</keyword>
<sequence>MNIVLFDSPHGPSRNIQISGFFVTCIFLFFILIASVLGGWATYWYLGKNQEIATTETAQQLHQELALQKQKVAKVQEDAERQLEALRVHLASLQTRLIRLDALGKRLTDIADLDDDEFNFDQAPAVGGPESFSFLEESLSFPAFNDTLNTLDQQLEDRQQQLEMIEALLDARRLADETSIFGRPVFKGWLSSPYGRRLDPFTGRPTWHEGVDIAAPEGTPIIAVGGGVVTWAGSRYGYGYLVEIDHGNGYSTRYAHCKKINVSKGDRITRGQKIATMGNTGRSTGPHVHFEVRYKDKPINPAPFMNKTG</sequence>
<evidence type="ECO:0000313" key="4">
    <source>
        <dbReference type="EMBL" id="SEI40317.1"/>
    </source>
</evidence>
<dbReference type="Gene3D" id="2.70.70.10">
    <property type="entry name" value="Glucose Permease (Domain IIA)"/>
    <property type="match status" value="1"/>
</dbReference>
<dbReference type="GO" id="GO:0004222">
    <property type="term" value="F:metalloendopeptidase activity"/>
    <property type="evidence" value="ECO:0007669"/>
    <property type="project" value="TreeGrafter"/>
</dbReference>
<keyword evidence="5" id="KW-1185">Reference proteome</keyword>
<evidence type="ECO:0000256" key="2">
    <source>
        <dbReference type="SAM" id="Phobius"/>
    </source>
</evidence>
<dbReference type="RefSeq" id="WP_093308183.1">
    <property type="nucleotide sequence ID" value="NZ_FNYH01000001.1"/>
</dbReference>
<feature type="coiled-coil region" evidence="1">
    <location>
        <begin position="58"/>
        <end position="96"/>
    </location>
</feature>
<evidence type="ECO:0000256" key="1">
    <source>
        <dbReference type="SAM" id="Coils"/>
    </source>
</evidence>
<evidence type="ECO:0000313" key="5">
    <source>
        <dbReference type="Proteomes" id="UP000242999"/>
    </source>
</evidence>
<proteinExistence type="predicted"/>
<dbReference type="PANTHER" id="PTHR21666:SF291">
    <property type="entry name" value="STAGE II SPORULATION PROTEIN Q"/>
    <property type="match status" value="1"/>
</dbReference>
<dbReference type="CDD" id="cd12797">
    <property type="entry name" value="M23_peptidase"/>
    <property type="match status" value="1"/>
</dbReference>
<feature type="transmembrane region" description="Helical" evidence="2">
    <location>
        <begin position="21"/>
        <end position="46"/>
    </location>
</feature>
<feature type="domain" description="M23ase beta-sheet core" evidence="3">
    <location>
        <begin position="208"/>
        <end position="301"/>
    </location>
</feature>
<reference evidence="5" key="1">
    <citation type="submission" date="2016-10" db="EMBL/GenBank/DDBJ databases">
        <authorList>
            <person name="Varghese N."/>
            <person name="Submissions S."/>
        </authorList>
    </citation>
    <scope>NUCLEOTIDE SEQUENCE [LARGE SCALE GENOMIC DNA]</scope>
    <source>
        <strain evidence="5">DSM 7165</strain>
    </source>
</reference>
<name>A0A1H6QJN4_9GAMM</name>
<dbReference type="InterPro" id="IPR050570">
    <property type="entry name" value="Cell_wall_metabolism_enzyme"/>
</dbReference>
<dbReference type="EMBL" id="FNYH01000001">
    <property type="protein sequence ID" value="SEI40317.1"/>
    <property type="molecule type" value="Genomic_DNA"/>
</dbReference>
<dbReference type="InterPro" id="IPR016047">
    <property type="entry name" value="M23ase_b-sheet_dom"/>
</dbReference>
<keyword evidence="2" id="KW-1133">Transmembrane helix</keyword>
<dbReference type="Pfam" id="PF01551">
    <property type="entry name" value="Peptidase_M23"/>
    <property type="match status" value="1"/>
</dbReference>